<comment type="caution">
    <text evidence="1">The sequence shown here is derived from an EMBL/GenBank/DDBJ whole genome shotgun (WGS) entry which is preliminary data.</text>
</comment>
<evidence type="ECO:0000313" key="1">
    <source>
        <dbReference type="EMBL" id="MEC5341162.1"/>
    </source>
</evidence>
<proteinExistence type="predicted"/>
<gene>
    <name evidence="1" type="ORF">VSX58_00865</name>
</gene>
<dbReference type="EMBL" id="JAYWTM010000001">
    <property type="protein sequence ID" value="MEC5341162.1"/>
    <property type="molecule type" value="Genomic_DNA"/>
</dbReference>
<accession>A0ABU6JL44</accession>
<name>A0ABU6JL44_9GAMM</name>
<protein>
    <submittedName>
        <fullName evidence="1">Uncharacterized protein</fullName>
    </submittedName>
</protein>
<reference evidence="1 2" key="1">
    <citation type="journal article" date="2017" name="Int. J. Syst. Evol. Microbiol.">
        <title>Brenneria populi subsp. brevivirga subsp. nov. isolated from symptomatic bark of Populus x euramericana canker, and description of Brenneria populi subsp. populi subsp. nov.</title>
        <authorList>
            <person name="Zheng M.H."/>
            <person name="Piao C.G."/>
            <person name="Xue H."/>
            <person name="Guo M.W."/>
            <person name="Li Y."/>
        </authorList>
    </citation>
    <scope>NUCLEOTIDE SEQUENCE [LARGE SCALE GENOMIC DNA]</scope>
    <source>
        <strain evidence="1 2">D9-5</strain>
    </source>
</reference>
<dbReference type="RefSeq" id="WP_327616381.1">
    <property type="nucleotide sequence ID" value="NZ_JAYWTM010000001.1"/>
</dbReference>
<keyword evidence="2" id="KW-1185">Reference proteome</keyword>
<sequence length="63" mass="7384">MLTLFRRIILRARRARNVPPQEAERHSRCRESEFCFFNHAATFAFDQVNECECERAAGRPKSG</sequence>
<evidence type="ECO:0000313" key="2">
    <source>
        <dbReference type="Proteomes" id="UP001309705"/>
    </source>
</evidence>
<organism evidence="1 2">
    <name type="scientific">Brenneria populi</name>
    <dbReference type="NCBI Taxonomy" id="1505588"/>
    <lineage>
        <taxon>Bacteria</taxon>
        <taxon>Pseudomonadati</taxon>
        <taxon>Pseudomonadota</taxon>
        <taxon>Gammaproteobacteria</taxon>
        <taxon>Enterobacterales</taxon>
        <taxon>Pectobacteriaceae</taxon>
        <taxon>Brenneria</taxon>
    </lineage>
</organism>
<dbReference type="Proteomes" id="UP001309705">
    <property type="component" value="Unassembled WGS sequence"/>
</dbReference>